<organism evidence="1 2">
    <name type="scientific">Alkaliphilus hydrothermalis</name>
    <dbReference type="NCBI Taxonomy" id="1482730"/>
    <lineage>
        <taxon>Bacteria</taxon>
        <taxon>Bacillati</taxon>
        <taxon>Bacillota</taxon>
        <taxon>Clostridia</taxon>
        <taxon>Peptostreptococcales</taxon>
        <taxon>Natronincolaceae</taxon>
        <taxon>Alkaliphilus</taxon>
    </lineage>
</organism>
<dbReference type="PANTHER" id="PTHR34846:SF10">
    <property type="entry name" value="CYTOPLASMIC PROTEIN"/>
    <property type="match status" value="1"/>
</dbReference>
<dbReference type="PANTHER" id="PTHR34846">
    <property type="entry name" value="4-CARBOXYMUCONOLACTONE DECARBOXYLASE FAMILY PROTEIN (AFU_ORTHOLOGUE AFUA_6G11590)"/>
    <property type="match status" value="1"/>
</dbReference>
<dbReference type="Proteomes" id="UP001314796">
    <property type="component" value="Unassembled WGS sequence"/>
</dbReference>
<dbReference type="InterPro" id="IPR029032">
    <property type="entry name" value="AhpD-like"/>
</dbReference>
<dbReference type="RefSeq" id="WP_204403603.1">
    <property type="nucleotide sequence ID" value="NZ_JAFBEE010000019.1"/>
</dbReference>
<evidence type="ECO:0000313" key="2">
    <source>
        <dbReference type="Proteomes" id="UP001314796"/>
    </source>
</evidence>
<sequence>MAKRYGVSEEVVERLLSGLQDLSGFTEEEQVALEFAKTMSVDSLGVTDELWNRLRKHFDEGEIVEIACVVGTFNYFNRFNNALGVDITT</sequence>
<dbReference type="Gene3D" id="1.20.1290.10">
    <property type="entry name" value="AhpD-like"/>
    <property type="match status" value="1"/>
</dbReference>
<dbReference type="EMBL" id="JAFBEE010000019">
    <property type="protein sequence ID" value="MBM7615903.1"/>
    <property type="molecule type" value="Genomic_DNA"/>
</dbReference>
<name>A0ABS2NSH2_9FIRM</name>
<proteinExistence type="predicted"/>
<keyword evidence="2" id="KW-1185">Reference proteome</keyword>
<gene>
    <name evidence="1" type="ORF">JOC73_002477</name>
</gene>
<comment type="caution">
    <text evidence="1">The sequence shown here is derived from an EMBL/GenBank/DDBJ whole genome shotgun (WGS) entry which is preliminary data.</text>
</comment>
<protein>
    <submittedName>
        <fullName evidence="1">Alkylhydroperoxidase family enzyme</fullName>
    </submittedName>
</protein>
<reference evidence="1 2" key="1">
    <citation type="submission" date="2021-01" db="EMBL/GenBank/DDBJ databases">
        <title>Genomic Encyclopedia of Type Strains, Phase IV (KMG-IV): sequencing the most valuable type-strain genomes for metagenomic binning, comparative biology and taxonomic classification.</title>
        <authorList>
            <person name="Goeker M."/>
        </authorList>
    </citation>
    <scope>NUCLEOTIDE SEQUENCE [LARGE SCALE GENOMIC DNA]</scope>
    <source>
        <strain evidence="1 2">DSM 25890</strain>
    </source>
</reference>
<dbReference type="SUPFAM" id="SSF69118">
    <property type="entry name" value="AhpD-like"/>
    <property type="match status" value="1"/>
</dbReference>
<accession>A0ABS2NSH2</accession>
<evidence type="ECO:0000313" key="1">
    <source>
        <dbReference type="EMBL" id="MBM7615903.1"/>
    </source>
</evidence>